<comment type="caution">
    <text evidence="8">The sequence shown here is derived from an EMBL/GenBank/DDBJ whole genome shotgun (WGS) entry which is preliminary data.</text>
</comment>
<evidence type="ECO:0000259" key="6">
    <source>
        <dbReference type="Pfam" id="PF23559"/>
    </source>
</evidence>
<dbReference type="Proteomes" id="UP001457282">
    <property type="component" value="Unassembled WGS sequence"/>
</dbReference>
<feature type="domain" description="NB-ARC" evidence="4">
    <location>
        <begin position="164"/>
        <end position="338"/>
    </location>
</feature>
<dbReference type="InterPro" id="IPR027417">
    <property type="entry name" value="P-loop_NTPase"/>
</dbReference>
<dbReference type="InterPro" id="IPR058922">
    <property type="entry name" value="WHD_DRP"/>
</dbReference>
<keyword evidence="3" id="KW-0611">Plant defense</keyword>
<evidence type="ECO:0000256" key="1">
    <source>
        <dbReference type="ARBA" id="ARBA00022737"/>
    </source>
</evidence>
<dbReference type="InterPro" id="IPR042197">
    <property type="entry name" value="Apaf_helical"/>
</dbReference>
<dbReference type="GO" id="GO:0043531">
    <property type="term" value="F:ADP binding"/>
    <property type="evidence" value="ECO:0007669"/>
    <property type="project" value="InterPro"/>
</dbReference>
<evidence type="ECO:0000313" key="9">
    <source>
        <dbReference type="Proteomes" id="UP001457282"/>
    </source>
</evidence>
<dbReference type="InterPro" id="IPR038005">
    <property type="entry name" value="RX-like_CC"/>
</dbReference>
<dbReference type="Gene3D" id="1.20.5.4130">
    <property type="match status" value="1"/>
</dbReference>
<proteinExistence type="predicted"/>
<dbReference type="SUPFAM" id="SSF52540">
    <property type="entry name" value="P-loop containing nucleoside triphosphate hydrolases"/>
    <property type="match status" value="1"/>
</dbReference>
<sequence length="986" mass="114051">MAEVVVSSVMKTLGEFTIQEAKFLYGIGDQVKLAQRELRLMQGFLKDADVRQRNEQIVRIWVAEIRDAAYDLEDVIETFALKVACKRRGGIRYVLRWFACIDLHNIGSEIERITTKVSNLRLGMQTYNVRESGSDATSLEVYETQQQLRRTYSHVIGRDVVGLEDNVKELIVYLVNGENCHRVVSIWGMGGLGKTTLAKQVYHHREVRSHFDCFAWMCISQRCKVREVWEGILVKLVSPTNEQRAEISNMKDDEIAKKLYLVQKEGRCLVVLDDVWSIRTFDSLKAAFPLNEESESRILLTTRNREVGLHSDRNGFLHQPQPLNDDESWELFEKMALTGRERINSEICSKMKGLGKRMLQHCGGLPLAITVLAGILARKDTINEWETVLRNVHVFIRRGKGDEKDYEGASWVLELSYDDLPYYLKPCFLYFGNYPEDSQIYVKTLAQLWIAEGFISLGSQRVDLAETMEDVAYRWLNELVERCLVQVDKRGSIRKIKSCRLHDLVRDMCLLKARDENFLQIVHSDNPMHPFSSAMETKAKLTGKVRRLAIHVEENVDKLVSTDEIDDCIRSLLYFNPVDWQPKSTKLIRSLFKDFKLLRVLKIEWMRREVELPNEIGNMIHLRYLSLRYSKIKRLPSSVAKLTYLQTLNCFSVFSSESPNVVGKMKQLRHLYFFPTLNCTIGKQKISSLGNLQTLHISSDDFDWSDLTELTNLRKLGIMLSSPLKNMEETLKSACSTLNRIQSLTLVRIGLGIDCTEVTQIVSSCHHIYKLRVIRSILELPKDPQYYPNLTKLTLRFCDFKDNQMAVIEKLPNLTKFSFHDVIFEENRKTLVCSKGGFPRLQVLSVGMSNLDDWKVEEGAMPNLCELSIYYWTRLRRVPEGLRYITTLTELNVTGMRRTDCSRLQEGGEDFYKVQHVSSLTFEKMYDCEEDIPAPNMDRMERNLEDMVKRVHIYGYEVFPLVEVPKFEKKKNGKPGEATGCFEDLC</sequence>
<dbReference type="GO" id="GO:0098542">
    <property type="term" value="P:defense response to other organism"/>
    <property type="evidence" value="ECO:0007669"/>
    <property type="project" value="TreeGrafter"/>
</dbReference>
<dbReference type="PANTHER" id="PTHR23155">
    <property type="entry name" value="DISEASE RESISTANCE PROTEIN RP"/>
    <property type="match status" value="1"/>
</dbReference>
<dbReference type="InterPro" id="IPR055414">
    <property type="entry name" value="LRR_R13L4/SHOC2-like"/>
</dbReference>
<dbReference type="FunFam" id="1.10.8.430:FF:000003">
    <property type="entry name" value="Probable disease resistance protein At5g66910"/>
    <property type="match status" value="1"/>
</dbReference>
<dbReference type="InterPro" id="IPR002182">
    <property type="entry name" value="NB-ARC"/>
</dbReference>
<dbReference type="Gene3D" id="3.80.10.10">
    <property type="entry name" value="Ribonuclease Inhibitor"/>
    <property type="match status" value="1"/>
</dbReference>
<dbReference type="InterPro" id="IPR041118">
    <property type="entry name" value="Rx_N"/>
</dbReference>
<feature type="domain" description="Disease resistance protein winged helix" evidence="6">
    <location>
        <begin position="434"/>
        <end position="508"/>
    </location>
</feature>
<dbReference type="SUPFAM" id="SSF52058">
    <property type="entry name" value="L domain-like"/>
    <property type="match status" value="1"/>
</dbReference>
<dbReference type="PRINTS" id="PR00364">
    <property type="entry name" value="DISEASERSIST"/>
</dbReference>
<dbReference type="Gene3D" id="1.10.10.10">
    <property type="entry name" value="Winged helix-like DNA-binding domain superfamily/Winged helix DNA-binding domain"/>
    <property type="match status" value="1"/>
</dbReference>
<keyword evidence="9" id="KW-1185">Reference proteome</keyword>
<keyword evidence="2" id="KW-0547">Nucleotide-binding</keyword>
<protein>
    <submittedName>
        <fullName evidence="8">Uncharacterized protein</fullName>
    </submittedName>
</protein>
<gene>
    <name evidence="8" type="ORF">M0R45_002668</name>
</gene>
<dbReference type="PANTHER" id="PTHR23155:SF1185">
    <property type="entry name" value="DISEASE RESISTANCE RPP8-LIKE PROTEIN 3-RELATED"/>
    <property type="match status" value="1"/>
</dbReference>
<dbReference type="Pfam" id="PF23559">
    <property type="entry name" value="WHD_DRP"/>
    <property type="match status" value="1"/>
</dbReference>
<evidence type="ECO:0000259" key="5">
    <source>
        <dbReference type="Pfam" id="PF18052"/>
    </source>
</evidence>
<dbReference type="CDD" id="cd14798">
    <property type="entry name" value="RX-CC_like"/>
    <property type="match status" value="1"/>
</dbReference>
<dbReference type="AlphaFoldDB" id="A0AAW1VMI3"/>
<keyword evidence="1" id="KW-0677">Repeat</keyword>
<dbReference type="EMBL" id="JBEDUW010000068">
    <property type="protein sequence ID" value="KAK9906273.1"/>
    <property type="molecule type" value="Genomic_DNA"/>
</dbReference>
<feature type="domain" description="Disease resistance N-terminal" evidence="5">
    <location>
        <begin position="5"/>
        <end position="88"/>
    </location>
</feature>
<dbReference type="Pfam" id="PF23598">
    <property type="entry name" value="LRR_14"/>
    <property type="match status" value="1"/>
</dbReference>
<reference evidence="8 9" key="1">
    <citation type="journal article" date="2023" name="G3 (Bethesda)">
        <title>A chromosome-length genome assembly and annotation of blackberry (Rubus argutus, cv. 'Hillquist').</title>
        <authorList>
            <person name="Bruna T."/>
            <person name="Aryal R."/>
            <person name="Dudchenko O."/>
            <person name="Sargent D.J."/>
            <person name="Mead D."/>
            <person name="Buti M."/>
            <person name="Cavallini A."/>
            <person name="Hytonen T."/>
            <person name="Andres J."/>
            <person name="Pham M."/>
            <person name="Weisz D."/>
            <person name="Mascagni F."/>
            <person name="Usai G."/>
            <person name="Natali L."/>
            <person name="Bassil N."/>
            <person name="Fernandez G.E."/>
            <person name="Lomsadze A."/>
            <person name="Armour M."/>
            <person name="Olukolu B."/>
            <person name="Poorten T."/>
            <person name="Britton C."/>
            <person name="Davik J."/>
            <person name="Ashrafi H."/>
            <person name="Aiden E.L."/>
            <person name="Borodovsky M."/>
            <person name="Worthington M."/>
        </authorList>
    </citation>
    <scope>NUCLEOTIDE SEQUENCE [LARGE SCALE GENOMIC DNA]</scope>
    <source>
        <strain evidence="8">PI 553951</strain>
    </source>
</reference>
<feature type="domain" description="Disease resistance R13L4/SHOC-2-like LRR" evidence="7">
    <location>
        <begin position="586"/>
        <end position="894"/>
    </location>
</feature>
<dbReference type="Pfam" id="PF18052">
    <property type="entry name" value="Rx_N"/>
    <property type="match status" value="1"/>
</dbReference>
<dbReference type="InterPro" id="IPR032675">
    <property type="entry name" value="LRR_dom_sf"/>
</dbReference>
<dbReference type="FunFam" id="1.10.10.10:FF:000322">
    <property type="entry name" value="Probable disease resistance protein At1g63360"/>
    <property type="match status" value="1"/>
</dbReference>
<dbReference type="Pfam" id="PF00931">
    <property type="entry name" value="NB-ARC"/>
    <property type="match status" value="1"/>
</dbReference>
<accession>A0AAW1VMI3</accession>
<dbReference type="InterPro" id="IPR036388">
    <property type="entry name" value="WH-like_DNA-bd_sf"/>
</dbReference>
<dbReference type="Gene3D" id="1.10.8.430">
    <property type="entry name" value="Helical domain of apoptotic protease-activating factors"/>
    <property type="match status" value="1"/>
</dbReference>
<evidence type="ECO:0000256" key="3">
    <source>
        <dbReference type="ARBA" id="ARBA00022821"/>
    </source>
</evidence>
<organism evidence="8 9">
    <name type="scientific">Rubus argutus</name>
    <name type="common">Southern blackberry</name>
    <dbReference type="NCBI Taxonomy" id="59490"/>
    <lineage>
        <taxon>Eukaryota</taxon>
        <taxon>Viridiplantae</taxon>
        <taxon>Streptophyta</taxon>
        <taxon>Embryophyta</taxon>
        <taxon>Tracheophyta</taxon>
        <taxon>Spermatophyta</taxon>
        <taxon>Magnoliopsida</taxon>
        <taxon>eudicotyledons</taxon>
        <taxon>Gunneridae</taxon>
        <taxon>Pentapetalae</taxon>
        <taxon>rosids</taxon>
        <taxon>fabids</taxon>
        <taxon>Rosales</taxon>
        <taxon>Rosaceae</taxon>
        <taxon>Rosoideae</taxon>
        <taxon>Rosoideae incertae sedis</taxon>
        <taxon>Rubus</taxon>
    </lineage>
</organism>
<dbReference type="Gene3D" id="3.40.50.300">
    <property type="entry name" value="P-loop containing nucleotide triphosphate hydrolases"/>
    <property type="match status" value="1"/>
</dbReference>
<evidence type="ECO:0000256" key="2">
    <source>
        <dbReference type="ARBA" id="ARBA00022741"/>
    </source>
</evidence>
<evidence type="ECO:0000259" key="7">
    <source>
        <dbReference type="Pfam" id="PF23598"/>
    </source>
</evidence>
<dbReference type="FunFam" id="3.40.50.300:FF:001091">
    <property type="entry name" value="Probable disease resistance protein At1g61300"/>
    <property type="match status" value="1"/>
</dbReference>
<dbReference type="InterPro" id="IPR044974">
    <property type="entry name" value="Disease_R_plants"/>
</dbReference>
<evidence type="ECO:0000313" key="8">
    <source>
        <dbReference type="EMBL" id="KAK9906273.1"/>
    </source>
</evidence>
<name>A0AAW1VMI3_RUBAR</name>
<evidence type="ECO:0000259" key="4">
    <source>
        <dbReference type="Pfam" id="PF00931"/>
    </source>
</evidence>